<keyword evidence="3" id="KW-1185">Reference proteome</keyword>
<name>A0A0F7ZU59_9HYPO</name>
<dbReference type="AlphaFoldDB" id="A0A0F7ZU59"/>
<evidence type="ECO:0000313" key="2">
    <source>
        <dbReference type="EMBL" id="KJZ74293.1"/>
    </source>
</evidence>
<dbReference type="EMBL" id="KQ030527">
    <property type="protein sequence ID" value="KJZ74293.1"/>
    <property type="molecule type" value="Genomic_DNA"/>
</dbReference>
<accession>A0A0F7ZU59</accession>
<gene>
    <name evidence="2" type="ORF">HIM_06299</name>
</gene>
<evidence type="ECO:0000313" key="3">
    <source>
        <dbReference type="Proteomes" id="UP000054481"/>
    </source>
</evidence>
<evidence type="ECO:0000256" key="1">
    <source>
        <dbReference type="SAM" id="MobiDB-lite"/>
    </source>
</evidence>
<organism evidence="2 3">
    <name type="scientific">Hirsutella minnesotensis 3608</name>
    <dbReference type="NCBI Taxonomy" id="1043627"/>
    <lineage>
        <taxon>Eukaryota</taxon>
        <taxon>Fungi</taxon>
        <taxon>Dikarya</taxon>
        <taxon>Ascomycota</taxon>
        <taxon>Pezizomycotina</taxon>
        <taxon>Sordariomycetes</taxon>
        <taxon>Hypocreomycetidae</taxon>
        <taxon>Hypocreales</taxon>
        <taxon>Ophiocordycipitaceae</taxon>
        <taxon>Hirsutella</taxon>
    </lineage>
</organism>
<protein>
    <submittedName>
        <fullName evidence="2">Uncharacterized protein</fullName>
    </submittedName>
</protein>
<proteinExistence type="predicted"/>
<reference evidence="2 3" key="1">
    <citation type="journal article" date="2014" name="Genome Biol. Evol.">
        <title>Comparative genomics and transcriptomics analyses reveal divergent lifestyle features of nematode endoparasitic fungus Hirsutella minnesotensis.</title>
        <authorList>
            <person name="Lai Y."/>
            <person name="Liu K."/>
            <person name="Zhang X."/>
            <person name="Zhang X."/>
            <person name="Li K."/>
            <person name="Wang N."/>
            <person name="Shu C."/>
            <person name="Wu Y."/>
            <person name="Wang C."/>
            <person name="Bushley K.E."/>
            <person name="Xiang M."/>
            <person name="Liu X."/>
        </authorList>
    </citation>
    <scope>NUCLEOTIDE SEQUENCE [LARGE SCALE GENOMIC DNA]</scope>
    <source>
        <strain evidence="2 3">3608</strain>
    </source>
</reference>
<feature type="region of interest" description="Disordered" evidence="1">
    <location>
        <begin position="134"/>
        <end position="156"/>
    </location>
</feature>
<dbReference type="Proteomes" id="UP000054481">
    <property type="component" value="Unassembled WGS sequence"/>
</dbReference>
<sequence length="156" mass="17210">MSPDSPRRETLPLVALTDWLHPASWAAQVEEARLNPIFHALQPQRSSHARSLQLDRLHLGGQMEKIRLRCPSCADRRLSPPLEPPGDQITGYHGIWPSSRYLKSIQNGYKPACIHRLRLVLILTKDAPGARPEAINKLRSSGAAKAAPDSSCTASP</sequence>